<sequence length="43" mass="4491">MLKFVEALAIADARGDHLKSVGASAGRNAAMDADRCKKKASDT</sequence>
<dbReference type="RefSeq" id="WP_281391397.1">
    <property type="nucleotide sequence ID" value="NZ_JACHEF010000004.1"/>
</dbReference>
<protein>
    <submittedName>
        <fullName evidence="2">Uncharacterized protein</fullName>
    </submittedName>
</protein>
<feature type="region of interest" description="Disordered" evidence="1">
    <location>
        <begin position="24"/>
        <end position="43"/>
    </location>
</feature>
<keyword evidence="3" id="KW-1185">Reference proteome</keyword>
<feature type="compositionally biased region" description="Basic and acidic residues" evidence="1">
    <location>
        <begin position="32"/>
        <end position="43"/>
    </location>
</feature>
<dbReference type="EMBL" id="JACHEF010000004">
    <property type="protein sequence ID" value="MBB6411874.1"/>
    <property type="molecule type" value="Genomic_DNA"/>
</dbReference>
<proteinExistence type="predicted"/>
<evidence type="ECO:0000256" key="1">
    <source>
        <dbReference type="SAM" id="MobiDB-lite"/>
    </source>
</evidence>
<dbReference type="Proteomes" id="UP000556329">
    <property type="component" value="Unassembled WGS sequence"/>
</dbReference>
<reference evidence="2 3" key="1">
    <citation type="submission" date="2020-08" db="EMBL/GenBank/DDBJ databases">
        <title>Genomic Encyclopedia of Type Strains, Phase IV (KMG-IV): sequencing the most valuable type-strain genomes for metagenomic binning, comparative biology and taxonomic classification.</title>
        <authorList>
            <person name="Goeker M."/>
        </authorList>
    </citation>
    <scope>NUCLEOTIDE SEQUENCE [LARGE SCALE GENOMIC DNA]</scope>
    <source>
        <strain evidence="2 3">DSM 100039</strain>
    </source>
</reference>
<evidence type="ECO:0000313" key="3">
    <source>
        <dbReference type="Proteomes" id="UP000556329"/>
    </source>
</evidence>
<comment type="caution">
    <text evidence="2">The sequence shown here is derived from an EMBL/GenBank/DDBJ whole genome shotgun (WGS) entry which is preliminary data.</text>
</comment>
<dbReference type="AlphaFoldDB" id="A0A841P987"/>
<organism evidence="2 3">
    <name type="scientific">Mesorhizobium sangaii</name>
    <dbReference type="NCBI Taxonomy" id="505389"/>
    <lineage>
        <taxon>Bacteria</taxon>
        <taxon>Pseudomonadati</taxon>
        <taxon>Pseudomonadota</taxon>
        <taxon>Alphaproteobacteria</taxon>
        <taxon>Hyphomicrobiales</taxon>
        <taxon>Phyllobacteriaceae</taxon>
        <taxon>Mesorhizobium</taxon>
    </lineage>
</organism>
<name>A0A841P987_9HYPH</name>
<gene>
    <name evidence="2" type="ORF">HNQ71_004562</name>
</gene>
<accession>A0A841P987</accession>
<evidence type="ECO:0000313" key="2">
    <source>
        <dbReference type="EMBL" id="MBB6411874.1"/>
    </source>
</evidence>